<dbReference type="FunFam" id="3.30.70.100:FF:000005">
    <property type="entry name" value="Copper-exporting P-type ATPase A"/>
    <property type="match status" value="3"/>
</dbReference>
<evidence type="ECO:0000256" key="9">
    <source>
        <dbReference type="ARBA" id="ARBA00022741"/>
    </source>
</evidence>
<gene>
    <name evidence="21" type="ORF">GFH30_06705</name>
    <name evidence="20" type="ORF">GHJ48_09205</name>
</gene>
<dbReference type="Gene3D" id="2.70.150.10">
    <property type="entry name" value="Calcium-transporting ATPase, cytoplasmic transduction domain A"/>
    <property type="match status" value="1"/>
</dbReference>
<dbReference type="NCBIfam" id="TIGR00003">
    <property type="entry name" value="copper ion binding protein"/>
    <property type="match status" value="3"/>
</dbReference>
<dbReference type="InterPro" id="IPR006122">
    <property type="entry name" value="HMA_Cu_ion-bd"/>
</dbReference>
<evidence type="ECO:0000256" key="6">
    <source>
        <dbReference type="ARBA" id="ARBA00022692"/>
    </source>
</evidence>
<dbReference type="InterPro" id="IPR023214">
    <property type="entry name" value="HAD_sf"/>
</dbReference>
<dbReference type="SUPFAM" id="SSF81653">
    <property type="entry name" value="Calcium ATPase, transduction domain A"/>
    <property type="match status" value="1"/>
</dbReference>
<keyword evidence="4" id="KW-0813">Transport</keyword>
<reference evidence="22 23" key="1">
    <citation type="submission" date="2019-10" db="EMBL/GenBank/DDBJ databases">
        <authorList>
            <person name="Dong K."/>
        </authorList>
    </citation>
    <scope>NUCLEOTIDE SEQUENCE [LARGE SCALE GENOMIC DNA]</scope>
    <source>
        <strain evidence="21">Dk386</strain>
        <strain evidence="22">dk386</strain>
        <strain evidence="20">Dk771</strain>
        <strain evidence="23">dk771</strain>
    </source>
</reference>
<dbReference type="CDD" id="cd02094">
    <property type="entry name" value="P-type_ATPase_Cu-like"/>
    <property type="match status" value="1"/>
</dbReference>
<evidence type="ECO:0000256" key="18">
    <source>
        <dbReference type="RuleBase" id="RU362081"/>
    </source>
</evidence>
<feature type="transmembrane region" description="Helical" evidence="18">
    <location>
        <begin position="861"/>
        <end position="880"/>
    </location>
</feature>
<evidence type="ECO:0000259" key="19">
    <source>
        <dbReference type="PROSITE" id="PS50846"/>
    </source>
</evidence>
<dbReference type="GO" id="GO:0043682">
    <property type="term" value="F:P-type divalent copper transporter activity"/>
    <property type="evidence" value="ECO:0007669"/>
    <property type="project" value="TreeGrafter"/>
</dbReference>
<evidence type="ECO:0000256" key="17">
    <source>
        <dbReference type="ARBA" id="ARBA00023136"/>
    </source>
</evidence>
<comment type="similarity">
    <text evidence="2 18">Belongs to the cation transport ATPase (P-type) (TC 3.A.3) family. Type IB subfamily.</text>
</comment>
<dbReference type="NCBIfam" id="TIGR01494">
    <property type="entry name" value="ATPase_P-type"/>
    <property type="match status" value="1"/>
</dbReference>
<name>A0A5Q0P5S0_9GAMM</name>
<keyword evidence="11 18" id="KW-0067">ATP-binding</keyword>
<feature type="transmembrane region" description="Helical" evidence="18">
    <location>
        <begin position="270"/>
        <end position="287"/>
    </location>
</feature>
<dbReference type="GO" id="GO:0016887">
    <property type="term" value="F:ATP hydrolysis activity"/>
    <property type="evidence" value="ECO:0007669"/>
    <property type="project" value="InterPro"/>
</dbReference>
<keyword evidence="6 18" id="KW-0812">Transmembrane</keyword>
<dbReference type="InterPro" id="IPR036412">
    <property type="entry name" value="HAD-like_sf"/>
</dbReference>
<dbReference type="CDD" id="cd00371">
    <property type="entry name" value="HMA"/>
    <property type="match status" value="3"/>
</dbReference>
<feature type="domain" description="HMA" evidence="19">
    <location>
        <begin position="10"/>
        <end position="75"/>
    </location>
</feature>
<dbReference type="InterPro" id="IPR017969">
    <property type="entry name" value="Heavy-metal-associated_CS"/>
</dbReference>
<proteinExistence type="inferred from homology"/>
<feature type="transmembrane region" description="Helical" evidence="18">
    <location>
        <begin position="235"/>
        <end position="258"/>
    </location>
</feature>
<dbReference type="PROSITE" id="PS50846">
    <property type="entry name" value="HMA_2"/>
    <property type="match status" value="3"/>
</dbReference>
<dbReference type="GO" id="GO:0005886">
    <property type="term" value="C:plasma membrane"/>
    <property type="evidence" value="ECO:0007669"/>
    <property type="project" value="UniProtKB-SubCell"/>
</dbReference>
<evidence type="ECO:0000256" key="14">
    <source>
        <dbReference type="ARBA" id="ARBA00022989"/>
    </source>
</evidence>
<dbReference type="SFLD" id="SFLDG00002">
    <property type="entry name" value="C1.7:_P-type_atpase_like"/>
    <property type="match status" value="1"/>
</dbReference>
<keyword evidence="10" id="KW-0187">Copper transport</keyword>
<dbReference type="InterPro" id="IPR036163">
    <property type="entry name" value="HMA_dom_sf"/>
</dbReference>
<dbReference type="SUPFAM" id="SSF55008">
    <property type="entry name" value="HMA, heavy metal-associated domain"/>
    <property type="match status" value="3"/>
</dbReference>
<keyword evidence="13" id="KW-1278">Translocase</keyword>
<evidence type="ECO:0000313" key="23">
    <source>
        <dbReference type="Proteomes" id="UP000480556"/>
    </source>
</evidence>
<dbReference type="Pfam" id="PF00403">
    <property type="entry name" value="HMA"/>
    <property type="match status" value="3"/>
</dbReference>
<keyword evidence="5 18" id="KW-1003">Cell membrane</keyword>
<dbReference type="RefSeq" id="WP_153371492.1">
    <property type="nucleotide sequence ID" value="NZ_CP045650.1"/>
</dbReference>
<evidence type="ECO:0000256" key="1">
    <source>
        <dbReference type="ARBA" id="ARBA00004651"/>
    </source>
</evidence>
<keyword evidence="7 18" id="KW-0479">Metal-binding</keyword>
<dbReference type="Gene3D" id="3.30.70.100">
    <property type="match status" value="3"/>
</dbReference>
<dbReference type="Pfam" id="PF00122">
    <property type="entry name" value="E1-E2_ATPase"/>
    <property type="match status" value="1"/>
</dbReference>
<dbReference type="FunFam" id="2.70.150.10:FF:000020">
    <property type="entry name" value="Copper-exporting P-type ATPase A"/>
    <property type="match status" value="1"/>
</dbReference>
<evidence type="ECO:0000256" key="11">
    <source>
        <dbReference type="ARBA" id="ARBA00022840"/>
    </source>
</evidence>
<dbReference type="InterPro" id="IPR023298">
    <property type="entry name" value="ATPase_P-typ_TM_dom_sf"/>
</dbReference>
<evidence type="ECO:0000256" key="13">
    <source>
        <dbReference type="ARBA" id="ARBA00022967"/>
    </source>
</evidence>
<dbReference type="PROSITE" id="PS00154">
    <property type="entry name" value="ATPASE_E1_E2"/>
    <property type="match status" value="1"/>
</dbReference>
<evidence type="ECO:0000256" key="5">
    <source>
        <dbReference type="ARBA" id="ARBA00022475"/>
    </source>
</evidence>
<evidence type="ECO:0000256" key="2">
    <source>
        <dbReference type="ARBA" id="ARBA00006024"/>
    </source>
</evidence>
<evidence type="ECO:0000256" key="10">
    <source>
        <dbReference type="ARBA" id="ARBA00022796"/>
    </source>
</evidence>
<dbReference type="GO" id="GO:0005524">
    <property type="term" value="F:ATP binding"/>
    <property type="evidence" value="ECO:0007669"/>
    <property type="project" value="UniProtKB-UniRule"/>
</dbReference>
<dbReference type="NCBIfam" id="TIGR01511">
    <property type="entry name" value="ATPase-IB1_Cu"/>
    <property type="match status" value="1"/>
</dbReference>
<feature type="domain" description="HMA" evidence="19">
    <location>
        <begin position="77"/>
        <end position="142"/>
    </location>
</feature>
<keyword evidence="17 18" id="KW-0472">Membrane</keyword>
<dbReference type="SFLD" id="SFLDS00003">
    <property type="entry name" value="Haloacid_Dehalogenase"/>
    <property type="match status" value="1"/>
</dbReference>
<dbReference type="SFLD" id="SFLDF00027">
    <property type="entry name" value="p-type_atpase"/>
    <property type="match status" value="1"/>
</dbReference>
<accession>A0A5Q0P5S0</accession>
<dbReference type="InterPro" id="IPR044492">
    <property type="entry name" value="P_typ_ATPase_HD_dom"/>
</dbReference>
<dbReference type="InterPro" id="IPR023299">
    <property type="entry name" value="ATPase_P-typ_cyto_dom_N"/>
</dbReference>
<feature type="transmembrane region" description="Helical" evidence="18">
    <location>
        <begin position="335"/>
        <end position="355"/>
    </location>
</feature>
<dbReference type="InterPro" id="IPR059000">
    <property type="entry name" value="ATPase_P-type_domA"/>
</dbReference>
<dbReference type="InterPro" id="IPR008250">
    <property type="entry name" value="ATPase_P-typ_transduc_dom_A_sf"/>
</dbReference>
<dbReference type="Gene3D" id="3.40.50.1000">
    <property type="entry name" value="HAD superfamily/HAD-like"/>
    <property type="match status" value="1"/>
</dbReference>
<keyword evidence="12" id="KW-0460">Magnesium</keyword>
<dbReference type="EC" id="7.2.2.8" evidence="3"/>
<comment type="subcellular location">
    <subcellularLocation>
        <location evidence="1">Cell membrane</location>
        <topology evidence="1">Multi-pass membrane protein</topology>
    </subcellularLocation>
</comment>
<evidence type="ECO:0000313" key="20">
    <source>
        <dbReference type="EMBL" id="MQW92562.1"/>
    </source>
</evidence>
<dbReference type="AlphaFoldDB" id="A0A5Q0P5S0"/>
<feature type="transmembrane region" description="Helical" evidence="18">
    <location>
        <begin position="489"/>
        <end position="511"/>
    </location>
</feature>
<dbReference type="PRINTS" id="PR00119">
    <property type="entry name" value="CATATPASE"/>
</dbReference>
<feature type="transmembrane region" description="Helical" evidence="18">
    <location>
        <begin position="833"/>
        <end position="855"/>
    </location>
</feature>
<dbReference type="InterPro" id="IPR006121">
    <property type="entry name" value="HMA_dom"/>
</dbReference>
<dbReference type="SUPFAM" id="SSF56784">
    <property type="entry name" value="HAD-like"/>
    <property type="match status" value="1"/>
</dbReference>
<feature type="transmembrane region" description="Helical" evidence="18">
    <location>
        <begin position="308"/>
        <end position="329"/>
    </location>
</feature>
<evidence type="ECO:0000256" key="7">
    <source>
        <dbReference type="ARBA" id="ARBA00022723"/>
    </source>
</evidence>
<sequence>MPHSTTAQIFEQSIVIEGMSCASCVARVEKALKKIAGVTEAQVNLATEKAHIQSTHLIALSEIIQSIQKAGFNVATTQLELNIVGMSCASCVARVEKALNKVNGVISAEVNLATEKAHVHMLSHIEASSLIKAIQTSGFDIQYDSIELSVEGMSCASCVGRVEKALLKVTGVTRANVNLATEQAIVEGSHLLEEELIKAVEKSGFTAKIKSQDQKQQISLQAKRANEADSLKHDFYIAFFLALPVFLLEMGGHLFPAFHHFIAHTIGTQNSWYLQWILTTLVLLIPGRRFYQHGIPALWRRAPDMNSLVAIGTLAAYSFSCVATFFPNVLPISTVHVYFEAAAVIVALILLGRYLEAKAKGKTSQAIQYLIGLQPKEARVKQGNDWVNLPVSELKQGMIIAIKPGEKIAVDGEVIAGESYVDEAMISGEPHAVFKHQGDQVIGGTINQNGSLDIRATRVGQDSVLAHIIQMVEHAQGAKLPIQTMVDKVTLWFVPVVMGLALFTFILWFIFGPEPSFSYALVNAVAVLIIACPCAMGLATPTSIMVGTGRAAELGVLFRKGDALQRLQQSRVVAVDKTGTLTEGKPELTDLEIMPDFTAEYVLQIVASVEAKSEHPIAHAIVQAANTQNIKLLDVTEFNAITGAGIQAKVLDVHIYIGAEKLMQQWGIDVSAFKIQVQQWGELAKTPIYVAIDQQLAAIIAVSDPIKSTTYSAIQALHAQGLKVAMMTGDNAFTAHAVAKQLHIDHVVAELLPQQKVDAVSELQHTFGVVAFVGDGINDAPALAQSDVGIAVGTGTDIAIEAADVVLMSGNLQQVATAIAISHATMTNIKQNLFWAFVYNMALIPIAAGILYPFFGILLSPMFAAAAMALSSVFVISNALRLKRFNLARFKEQV</sequence>
<evidence type="ECO:0000256" key="12">
    <source>
        <dbReference type="ARBA" id="ARBA00022842"/>
    </source>
</evidence>
<keyword evidence="8" id="KW-0677">Repeat</keyword>
<dbReference type="Proteomes" id="UP000327478">
    <property type="component" value="Chromosome"/>
</dbReference>
<evidence type="ECO:0000313" key="21">
    <source>
        <dbReference type="EMBL" id="QGA11098.1"/>
    </source>
</evidence>
<keyword evidence="9 18" id="KW-0547">Nucleotide-binding</keyword>
<dbReference type="SUPFAM" id="SSF81665">
    <property type="entry name" value="Calcium ATPase, transmembrane domain M"/>
    <property type="match status" value="1"/>
</dbReference>
<dbReference type="EMBL" id="WITK01000014">
    <property type="protein sequence ID" value="MQW92562.1"/>
    <property type="molecule type" value="Genomic_DNA"/>
</dbReference>
<keyword evidence="15" id="KW-0186">Copper</keyword>
<protein>
    <recommendedName>
        <fullName evidence="3">P-type Cu(+) transporter</fullName>
        <ecNumber evidence="3">7.2.2.8</ecNumber>
    </recommendedName>
</protein>
<dbReference type="GO" id="GO:0055070">
    <property type="term" value="P:copper ion homeostasis"/>
    <property type="evidence" value="ECO:0007669"/>
    <property type="project" value="TreeGrafter"/>
</dbReference>
<feature type="domain" description="HMA" evidence="19">
    <location>
        <begin position="144"/>
        <end position="208"/>
    </location>
</feature>
<organism evidence="20 23">
    <name type="scientific">Acinetobacter wanghuae</name>
    <dbReference type="NCBI Taxonomy" id="2662362"/>
    <lineage>
        <taxon>Bacteria</taxon>
        <taxon>Pseudomonadati</taxon>
        <taxon>Pseudomonadota</taxon>
        <taxon>Gammaproteobacteria</taxon>
        <taxon>Moraxellales</taxon>
        <taxon>Moraxellaceae</taxon>
        <taxon>Acinetobacter</taxon>
    </lineage>
</organism>
<feature type="transmembrane region" description="Helical" evidence="18">
    <location>
        <begin position="517"/>
        <end position="540"/>
    </location>
</feature>
<dbReference type="Proteomes" id="UP000480556">
    <property type="component" value="Unassembled WGS sequence"/>
</dbReference>
<dbReference type="Pfam" id="PF00702">
    <property type="entry name" value="Hydrolase"/>
    <property type="match status" value="1"/>
</dbReference>
<dbReference type="InterPro" id="IPR027256">
    <property type="entry name" value="P-typ_ATPase_IB"/>
</dbReference>
<keyword evidence="22" id="KW-1185">Reference proteome</keyword>
<dbReference type="GO" id="GO:0140581">
    <property type="term" value="F:P-type monovalent copper transporter activity"/>
    <property type="evidence" value="ECO:0007669"/>
    <property type="project" value="UniProtKB-EC"/>
</dbReference>
<dbReference type="GO" id="GO:0060003">
    <property type="term" value="P:copper ion export"/>
    <property type="evidence" value="ECO:0007669"/>
    <property type="project" value="UniProtKB-ARBA"/>
</dbReference>
<evidence type="ECO:0000256" key="4">
    <source>
        <dbReference type="ARBA" id="ARBA00022448"/>
    </source>
</evidence>
<dbReference type="PRINTS" id="PR00120">
    <property type="entry name" value="HATPASE"/>
</dbReference>
<dbReference type="InterPro" id="IPR018303">
    <property type="entry name" value="ATPase_P-typ_P_site"/>
</dbReference>
<dbReference type="Gene3D" id="3.40.1110.10">
    <property type="entry name" value="Calcium-transporting ATPase, cytoplasmic domain N"/>
    <property type="match status" value="1"/>
</dbReference>
<dbReference type="GO" id="GO:0005507">
    <property type="term" value="F:copper ion binding"/>
    <property type="evidence" value="ECO:0007669"/>
    <property type="project" value="InterPro"/>
</dbReference>
<keyword evidence="16" id="KW-0406">Ion transport</keyword>
<dbReference type="InterPro" id="IPR001757">
    <property type="entry name" value="P_typ_ATPase"/>
</dbReference>
<dbReference type="PANTHER" id="PTHR43520:SF8">
    <property type="entry name" value="P-TYPE CU(+) TRANSPORTER"/>
    <property type="match status" value="1"/>
</dbReference>
<evidence type="ECO:0000256" key="3">
    <source>
        <dbReference type="ARBA" id="ARBA00012517"/>
    </source>
</evidence>
<evidence type="ECO:0000313" key="22">
    <source>
        <dbReference type="Proteomes" id="UP000327478"/>
    </source>
</evidence>
<dbReference type="EMBL" id="CP045650">
    <property type="protein sequence ID" value="QGA11098.1"/>
    <property type="molecule type" value="Genomic_DNA"/>
</dbReference>
<evidence type="ECO:0000256" key="15">
    <source>
        <dbReference type="ARBA" id="ARBA00023008"/>
    </source>
</evidence>
<evidence type="ECO:0000256" key="16">
    <source>
        <dbReference type="ARBA" id="ARBA00023065"/>
    </source>
</evidence>
<dbReference type="NCBIfam" id="TIGR01525">
    <property type="entry name" value="ATPase-IB_hvy"/>
    <property type="match status" value="1"/>
</dbReference>
<evidence type="ECO:0000256" key="8">
    <source>
        <dbReference type="ARBA" id="ARBA00022737"/>
    </source>
</evidence>
<dbReference type="PROSITE" id="PS01047">
    <property type="entry name" value="HMA_1"/>
    <property type="match status" value="3"/>
</dbReference>
<keyword evidence="14 18" id="KW-1133">Transmembrane helix</keyword>
<dbReference type="PANTHER" id="PTHR43520">
    <property type="entry name" value="ATP7, ISOFORM B"/>
    <property type="match status" value="1"/>
</dbReference>